<evidence type="ECO:0000313" key="1">
    <source>
        <dbReference type="EMBL" id="KAH3660254.1"/>
    </source>
</evidence>
<protein>
    <submittedName>
        <fullName evidence="1">Uncharacterized protein</fullName>
    </submittedName>
</protein>
<proteinExistence type="predicted"/>
<gene>
    <name evidence="1" type="ORF">OGAPHI_007459</name>
</gene>
<accession>A0A9P8NWD1</accession>
<name>A0A9P8NWD1_9ASCO</name>
<comment type="caution">
    <text evidence="1">The sequence shown here is derived from an EMBL/GenBank/DDBJ whole genome shotgun (WGS) entry which is preliminary data.</text>
</comment>
<dbReference type="RefSeq" id="XP_046057965.1">
    <property type="nucleotide sequence ID" value="XM_046208857.1"/>
</dbReference>
<reference evidence="1" key="2">
    <citation type="submission" date="2021-01" db="EMBL/GenBank/DDBJ databases">
        <authorList>
            <person name="Schikora-Tamarit M.A."/>
        </authorList>
    </citation>
    <scope>NUCLEOTIDE SEQUENCE</scope>
    <source>
        <strain evidence="1">CBS6075</strain>
    </source>
</reference>
<keyword evidence="2" id="KW-1185">Reference proteome</keyword>
<dbReference type="GeneID" id="70239423"/>
<organism evidence="1 2">
    <name type="scientific">Ogataea philodendri</name>
    <dbReference type="NCBI Taxonomy" id="1378263"/>
    <lineage>
        <taxon>Eukaryota</taxon>
        <taxon>Fungi</taxon>
        <taxon>Dikarya</taxon>
        <taxon>Ascomycota</taxon>
        <taxon>Saccharomycotina</taxon>
        <taxon>Pichiomycetes</taxon>
        <taxon>Pichiales</taxon>
        <taxon>Pichiaceae</taxon>
        <taxon>Ogataea</taxon>
    </lineage>
</organism>
<dbReference type="AlphaFoldDB" id="A0A9P8NWD1"/>
<evidence type="ECO:0000313" key="2">
    <source>
        <dbReference type="Proteomes" id="UP000769157"/>
    </source>
</evidence>
<sequence>MQVDQTTENRFVTSELCFPSALTLIQVRLNRNTSTRFQVQLPNGDVVCPVSGIVAELGRLGPSGQKRTLRRKLHIEHVWNRNGEQQLS</sequence>
<dbReference type="EMBL" id="JAEUBE010000511">
    <property type="protein sequence ID" value="KAH3660254.1"/>
    <property type="molecule type" value="Genomic_DNA"/>
</dbReference>
<reference evidence="1" key="1">
    <citation type="journal article" date="2021" name="Open Biol.">
        <title>Shared evolutionary footprints suggest mitochondrial oxidative damage underlies multiple complex I losses in fungi.</title>
        <authorList>
            <person name="Schikora-Tamarit M.A."/>
            <person name="Marcet-Houben M."/>
            <person name="Nosek J."/>
            <person name="Gabaldon T."/>
        </authorList>
    </citation>
    <scope>NUCLEOTIDE SEQUENCE</scope>
    <source>
        <strain evidence="1">CBS6075</strain>
    </source>
</reference>
<dbReference type="Proteomes" id="UP000769157">
    <property type="component" value="Unassembled WGS sequence"/>
</dbReference>